<gene>
    <name evidence="6" type="ORF">J5A65_07250</name>
</gene>
<protein>
    <submittedName>
        <fullName evidence="6">Peptidase M75 family protein</fullName>
    </submittedName>
</protein>
<dbReference type="PANTHER" id="PTHR39192:SF1">
    <property type="entry name" value="IRON UPTAKE SYSTEM COMPONENT EFEO"/>
    <property type="match status" value="1"/>
</dbReference>
<dbReference type="InterPro" id="IPR028096">
    <property type="entry name" value="EfeO_Cupredoxin"/>
</dbReference>
<dbReference type="Proteomes" id="UP000678513">
    <property type="component" value="Chromosome"/>
</dbReference>
<evidence type="ECO:0000313" key="6">
    <source>
        <dbReference type="EMBL" id="QUC09495.1"/>
    </source>
</evidence>
<comment type="similarity">
    <text evidence="2">Belongs to the EfeM/EfeO family.</text>
</comment>
<dbReference type="Pfam" id="PF13473">
    <property type="entry name" value="Cupredoxin_1"/>
    <property type="match status" value="1"/>
</dbReference>
<proteinExistence type="inferred from homology"/>
<feature type="domain" description="EfeO-type cupredoxin-like" evidence="5">
    <location>
        <begin position="34"/>
        <end position="121"/>
    </location>
</feature>
<comment type="subcellular location">
    <subcellularLocation>
        <location evidence="1">Periplasm</location>
    </subcellularLocation>
</comment>
<evidence type="ECO:0000256" key="2">
    <source>
        <dbReference type="ARBA" id="ARBA00005989"/>
    </source>
</evidence>
<dbReference type="CDD" id="cd14656">
    <property type="entry name" value="Imelysin-like_EfeO"/>
    <property type="match status" value="1"/>
</dbReference>
<dbReference type="InterPro" id="IPR038352">
    <property type="entry name" value="Imelysin_sf"/>
</dbReference>
<dbReference type="InterPro" id="IPR034981">
    <property type="entry name" value="Imelysin-like_EfeO/Algp7"/>
</dbReference>
<keyword evidence="7" id="KW-1185">Reference proteome</keyword>
<dbReference type="InterPro" id="IPR018976">
    <property type="entry name" value="Imelysin-like"/>
</dbReference>
<dbReference type="InterPro" id="IPR050894">
    <property type="entry name" value="EfeM/EfeO_iron_uptake"/>
</dbReference>
<accession>A0ABX7Y9F9</accession>
<reference evidence="6 7" key="1">
    <citation type="submission" date="2021-03" db="EMBL/GenBank/DDBJ databases">
        <title>Human Oral Microbial Genomes.</title>
        <authorList>
            <person name="Johnston C.D."/>
            <person name="Chen T."/>
            <person name="Dewhirst F.E."/>
        </authorList>
    </citation>
    <scope>NUCLEOTIDE SEQUENCE [LARGE SCALE GENOMIC DNA]</scope>
    <source>
        <strain evidence="6 7">DSMZ 100122</strain>
    </source>
</reference>
<dbReference type="NCBIfam" id="NF041757">
    <property type="entry name" value="EfeO"/>
    <property type="match status" value="1"/>
</dbReference>
<dbReference type="PANTHER" id="PTHR39192">
    <property type="entry name" value="IRON UPTAKE SYSTEM COMPONENT EFEO"/>
    <property type="match status" value="1"/>
</dbReference>
<feature type="domain" description="Imelysin-like" evidence="4">
    <location>
        <begin position="151"/>
        <end position="420"/>
    </location>
</feature>
<keyword evidence="3" id="KW-0732">Signal</keyword>
<dbReference type="RefSeq" id="WP_212327199.1">
    <property type="nucleotide sequence ID" value="NZ_AP024463.1"/>
</dbReference>
<sequence length="428" mass="46153">MKSLHLRSLAALAAGALLLAGCTENKPAQEGAASSGASGASNALNVTSTNDDCQVSAASASSGNVTFTIKNDGAKITEFYLLASDGLRIVSERENIAPGATADLTVSLQPGDYFTACKPGMRGTNVGKTAFKVTGDPVELSGDDQALFDKAVQDYVDFVKNEVSALVPKTDEFAKAYMAGDDEKAKQMFASTRVHYERIEPIAEALGVLDPRIDYREINYLAEADQFKEDDPTFTEWLGFHRIEKDLWAPAADAVQPDGTSAMEGWSPSTPEDRKRIGEALIADVNKLQETVSDPNFIKDQGVSISTVSNGASGLLEEISTNKVTGEENWWSHYDLWDFQANLQGAKIAFDLVAPIAERKGEEGKALVAQINTEFGKLQSLLDQYGSLDAGYVLYDKVTSDQQKELSDQINATREPLSKLTATVLGIQ</sequence>
<dbReference type="PROSITE" id="PS51257">
    <property type="entry name" value="PROKAR_LIPOPROTEIN"/>
    <property type="match status" value="1"/>
</dbReference>
<dbReference type="EMBL" id="CP072384">
    <property type="protein sequence ID" value="QUC09495.1"/>
    <property type="molecule type" value="Genomic_DNA"/>
</dbReference>
<evidence type="ECO:0000259" key="4">
    <source>
        <dbReference type="Pfam" id="PF09375"/>
    </source>
</evidence>
<name>A0ABX7Y9F9_9ACTN</name>
<evidence type="ECO:0000256" key="1">
    <source>
        <dbReference type="ARBA" id="ARBA00004418"/>
    </source>
</evidence>
<dbReference type="Pfam" id="PF09375">
    <property type="entry name" value="Peptidase_M75"/>
    <property type="match status" value="1"/>
</dbReference>
<dbReference type="InterPro" id="IPR053377">
    <property type="entry name" value="Iron_uptake_EfeM/EfeO"/>
</dbReference>
<organism evidence="6 7">
    <name type="scientific">Arachnia rubra</name>
    <dbReference type="NCBI Taxonomy" id="1547448"/>
    <lineage>
        <taxon>Bacteria</taxon>
        <taxon>Bacillati</taxon>
        <taxon>Actinomycetota</taxon>
        <taxon>Actinomycetes</taxon>
        <taxon>Propionibacteriales</taxon>
        <taxon>Propionibacteriaceae</taxon>
        <taxon>Arachnia</taxon>
    </lineage>
</organism>
<dbReference type="Gene3D" id="1.20.1420.20">
    <property type="entry name" value="M75 peptidase, HXXE motif"/>
    <property type="match status" value="1"/>
</dbReference>
<evidence type="ECO:0000313" key="7">
    <source>
        <dbReference type="Proteomes" id="UP000678513"/>
    </source>
</evidence>
<evidence type="ECO:0000259" key="5">
    <source>
        <dbReference type="Pfam" id="PF13473"/>
    </source>
</evidence>
<evidence type="ECO:0000256" key="3">
    <source>
        <dbReference type="ARBA" id="ARBA00022729"/>
    </source>
</evidence>